<accession>A0A9J6F7R4</accession>
<evidence type="ECO:0000313" key="1">
    <source>
        <dbReference type="EMBL" id="KAH8042406.1"/>
    </source>
</evidence>
<dbReference type="Proteomes" id="UP000821866">
    <property type="component" value="Chromosome 1"/>
</dbReference>
<gene>
    <name evidence="1" type="ORF">HPB51_023173</name>
</gene>
<organism evidence="1 2">
    <name type="scientific">Rhipicephalus microplus</name>
    <name type="common">Cattle tick</name>
    <name type="synonym">Boophilus microplus</name>
    <dbReference type="NCBI Taxonomy" id="6941"/>
    <lineage>
        <taxon>Eukaryota</taxon>
        <taxon>Metazoa</taxon>
        <taxon>Ecdysozoa</taxon>
        <taxon>Arthropoda</taxon>
        <taxon>Chelicerata</taxon>
        <taxon>Arachnida</taxon>
        <taxon>Acari</taxon>
        <taxon>Parasitiformes</taxon>
        <taxon>Ixodida</taxon>
        <taxon>Ixodoidea</taxon>
        <taxon>Ixodidae</taxon>
        <taxon>Rhipicephalinae</taxon>
        <taxon>Rhipicephalus</taxon>
        <taxon>Boophilus</taxon>
    </lineage>
</organism>
<proteinExistence type="predicted"/>
<dbReference type="EMBL" id="JABSTU010000001">
    <property type="protein sequence ID" value="KAH8042406.1"/>
    <property type="molecule type" value="Genomic_DNA"/>
</dbReference>
<protein>
    <submittedName>
        <fullName evidence="1">Uncharacterized protein</fullName>
    </submittedName>
</protein>
<sequence>MEWLWQLHLKQLRSRLPGKKPTQRSPVHGASQLNLSGFIHDVLSLGPKFAVEKKRPPEKLLSIVRQLAKLVPEEEASRVVSECVDVIARHAICKPVRSSDKGLSMHQRAGVHTAVLCSGARMLPPITQEELAREDHATSGTVTTGTKCIMDSHTIIDVNSPAAYKSGTITDTTPWGL</sequence>
<comment type="caution">
    <text evidence="1">The sequence shown here is derived from an EMBL/GenBank/DDBJ whole genome shotgun (WGS) entry which is preliminary data.</text>
</comment>
<dbReference type="AlphaFoldDB" id="A0A9J6F7R4"/>
<reference evidence="1" key="2">
    <citation type="submission" date="2021-09" db="EMBL/GenBank/DDBJ databases">
        <authorList>
            <person name="Jia N."/>
            <person name="Wang J."/>
            <person name="Shi W."/>
            <person name="Du L."/>
            <person name="Sun Y."/>
            <person name="Zhan W."/>
            <person name="Jiang J."/>
            <person name="Wang Q."/>
            <person name="Zhang B."/>
            <person name="Ji P."/>
            <person name="Sakyi L.B."/>
            <person name="Cui X."/>
            <person name="Yuan T."/>
            <person name="Jiang B."/>
            <person name="Yang W."/>
            <person name="Lam T.T.-Y."/>
            <person name="Chang Q."/>
            <person name="Ding S."/>
            <person name="Wang X."/>
            <person name="Zhu J."/>
            <person name="Ruan X."/>
            <person name="Zhao L."/>
            <person name="Wei J."/>
            <person name="Que T."/>
            <person name="Du C."/>
            <person name="Cheng J."/>
            <person name="Dai P."/>
            <person name="Han X."/>
            <person name="Huang E."/>
            <person name="Gao Y."/>
            <person name="Liu J."/>
            <person name="Shao H."/>
            <person name="Ye R."/>
            <person name="Li L."/>
            <person name="Wei W."/>
            <person name="Wang X."/>
            <person name="Wang C."/>
            <person name="Huo Q."/>
            <person name="Li W."/>
            <person name="Guo W."/>
            <person name="Chen H."/>
            <person name="Chen S."/>
            <person name="Zhou L."/>
            <person name="Zhou L."/>
            <person name="Ni X."/>
            <person name="Tian J."/>
            <person name="Zhou Y."/>
            <person name="Sheng Y."/>
            <person name="Liu T."/>
            <person name="Pan Y."/>
            <person name="Xia L."/>
            <person name="Li J."/>
            <person name="Zhao F."/>
            <person name="Cao W."/>
        </authorList>
    </citation>
    <scope>NUCLEOTIDE SEQUENCE</scope>
    <source>
        <strain evidence="1">Rmic-2018</strain>
        <tissue evidence="1">Larvae</tissue>
    </source>
</reference>
<evidence type="ECO:0000313" key="2">
    <source>
        <dbReference type="Proteomes" id="UP000821866"/>
    </source>
</evidence>
<reference evidence="1" key="1">
    <citation type="journal article" date="2020" name="Cell">
        <title>Large-Scale Comparative Analyses of Tick Genomes Elucidate Their Genetic Diversity and Vector Capacities.</title>
        <authorList>
            <consortium name="Tick Genome and Microbiome Consortium (TIGMIC)"/>
            <person name="Jia N."/>
            <person name="Wang J."/>
            <person name="Shi W."/>
            <person name="Du L."/>
            <person name="Sun Y."/>
            <person name="Zhan W."/>
            <person name="Jiang J.F."/>
            <person name="Wang Q."/>
            <person name="Zhang B."/>
            <person name="Ji P."/>
            <person name="Bell-Sakyi L."/>
            <person name="Cui X.M."/>
            <person name="Yuan T.T."/>
            <person name="Jiang B.G."/>
            <person name="Yang W.F."/>
            <person name="Lam T.T."/>
            <person name="Chang Q.C."/>
            <person name="Ding S.J."/>
            <person name="Wang X.J."/>
            <person name="Zhu J.G."/>
            <person name="Ruan X.D."/>
            <person name="Zhao L."/>
            <person name="Wei J.T."/>
            <person name="Ye R.Z."/>
            <person name="Que T.C."/>
            <person name="Du C.H."/>
            <person name="Zhou Y.H."/>
            <person name="Cheng J.X."/>
            <person name="Dai P.F."/>
            <person name="Guo W.B."/>
            <person name="Han X.H."/>
            <person name="Huang E.J."/>
            <person name="Li L.F."/>
            <person name="Wei W."/>
            <person name="Gao Y.C."/>
            <person name="Liu J.Z."/>
            <person name="Shao H.Z."/>
            <person name="Wang X."/>
            <person name="Wang C.C."/>
            <person name="Yang T.C."/>
            <person name="Huo Q.B."/>
            <person name="Li W."/>
            <person name="Chen H.Y."/>
            <person name="Chen S.E."/>
            <person name="Zhou L.G."/>
            <person name="Ni X.B."/>
            <person name="Tian J.H."/>
            <person name="Sheng Y."/>
            <person name="Liu T."/>
            <person name="Pan Y.S."/>
            <person name="Xia L.Y."/>
            <person name="Li J."/>
            <person name="Zhao F."/>
            <person name="Cao W.C."/>
        </authorList>
    </citation>
    <scope>NUCLEOTIDE SEQUENCE</scope>
    <source>
        <strain evidence="1">Rmic-2018</strain>
    </source>
</reference>
<name>A0A9J6F7R4_RHIMP</name>
<keyword evidence="2" id="KW-1185">Reference proteome</keyword>